<dbReference type="OrthoDB" id="7537227at2759"/>
<gene>
    <name evidence="1" type="ORF">IFM89_012593</name>
</gene>
<comment type="caution">
    <text evidence="1">The sequence shown here is derived from an EMBL/GenBank/DDBJ whole genome shotgun (WGS) entry which is preliminary data.</text>
</comment>
<dbReference type="Proteomes" id="UP000631114">
    <property type="component" value="Unassembled WGS sequence"/>
</dbReference>
<keyword evidence="2" id="KW-1185">Reference proteome</keyword>
<proteinExistence type="predicted"/>
<name>A0A835ILY7_9MAGN</name>
<sequence>MLSYLNLGLFRVKKIWDSLLEIYLRGYKLVGLSLRRKILNLYYSYSKEDEKSTSLVAKEGLKEKAAMAIEAITSDPENAWVVFAYGGLGVAILIDAC</sequence>
<organism evidence="1 2">
    <name type="scientific">Coptis chinensis</name>
    <dbReference type="NCBI Taxonomy" id="261450"/>
    <lineage>
        <taxon>Eukaryota</taxon>
        <taxon>Viridiplantae</taxon>
        <taxon>Streptophyta</taxon>
        <taxon>Embryophyta</taxon>
        <taxon>Tracheophyta</taxon>
        <taxon>Spermatophyta</taxon>
        <taxon>Magnoliopsida</taxon>
        <taxon>Ranunculales</taxon>
        <taxon>Ranunculaceae</taxon>
        <taxon>Coptidoideae</taxon>
        <taxon>Coptis</taxon>
    </lineage>
</organism>
<reference evidence="1 2" key="1">
    <citation type="submission" date="2020-10" db="EMBL/GenBank/DDBJ databases">
        <title>The Coptis chinensis genome and diversification of protoberbering-type alkaloids.</title>
        <authorList>
            <person name="Wang B."/>
            <person name="Shu S."/>
            <person name="Song C."/>
            <person name="Liu Y."/>
        </authorList>
    </citation>
    <scope>NUCLEOTIDE SEQUENCE [LARGE SCALE GENOMIC DNA]</scope>
    <source>
        <strain evidence="1">HL-2020</strain>
        <tissue evidence="1">Leaf</tissue>
    </source>
</reference>
<dbReference type="EMBL" id="JADFTS010000002">
    <property type="protein sequence ID" value="KAF9620416.1"/>
    <property type="molecule type" value="Genomic_DNA"/>
</dbReference>
<accession>A0A835ILY7</accession>
<evidence type="ECO:0000313" key="2">
    <source>
        <dbReference type="Proteomes" id="UP000631114"/>
    </source>
</evidence>
<dbReference type="AlphaFoldDB" id="A0A835ILY7"/>
<protein>
    <submittedName>
        <fullName evidence="1">Uncharacterized protein</fullName>
    </submittedName>
</protein>
<evidence type="ECO:0000313" key="1">
    <source>
        <dbReference type="EMBL" id="KAF9620416.1"/>
    </source>
</evidence>